<organism evidence="1 2">
    <name type="scientific">Elysia crispata</name>
    <name type="common">lettuce slug</name>
    <dbReference type="NCBI Taxonomy" id="231223"/>
    <lineage>
        <taxon>Eukaryota</taxon>
        <taxon>Metazoa</taxon>
        <taxon>Spiralia</taxon>
        <taxon>Lophotrochozoa</taxon>
        <taxon>Mollusca</taxon>
        <taxon>Gastropoda</taxon>
        <taxon>Heterobranchia</taxon>
        <taxon>Euthyneura</taxon>
        <taxon>Panpulmonata</taxon>
        <taxon>Sacoglossa</taxon>
        <taxon>Placobranchoidea</taxon>
        <taxon>Plakobranchidae</taxon>
        <taxon>Elysia</taxon>
    </lineage>
</organism>
<evidence type="ECO:0000313" key="1">
    <source>
        <dbReference type="EMBL" id="KAK3749240.1"/>
    </source>
</evidence>
<protein>
    <submittedName>
        <fullName evidence="1">Uncharacterized protein</fullName>
    </submittedName>
</protein>
<sequence length="68" mass="7610">MYSKLIPRCVTSRRSGKTRISLGSASPQVPLLWRFSSTHQVQPAISLQSHLGDEGVRKSFRNVALDEK</sequence>
<gene>
    <name evidence="1" type="ORF">RRG08_038626</name>
</gene>
<keyword evidence="2" id="KW-1185">Reference proteome</keyword>
<dbReference type="EMBL" id="JAWDGP010005950">
    <property type="protein sequence ID" value="KAK3749240.1"/>
    <property type="molecule type" value="Genomic_DNA"/>
</dbReference>
<reference evidence="1" key="1">
    <citation type="journal article" date="2023" name="G3 (Bethesda)">
        <title>A reference genome for the long-term kleptoplast-retaining sea slug Elysia crispata morphotype clarki.</title>
        <authorList>
            <person name="Eastman K.E."/>
            <person name="Pendleton A.L."/>
            <person name="Shaikh M.A."/>
            <person name="Suttiyut T."/>
            <person name="Ogas R."/>
            <person name="Tomko P."/>
            <person name="Gavelis G."/>
            <person name="Widhalm J.R."/>
            <person name="Wisecaver J.H."/>
        </authorList>
    </citation>
    <scope>NUCLEOTIDE SEQUENCE</scope>
    <source>
        <strain evidence="1">ECLA1</strain>
    </source>
</reference>
<evidence type="ECO:0000313" key="2">
    <source>
        <dbReference type="Proteomes" id="UP001283361"/>
    </source>
</evidence>
<accession>A0AAE1D170</accession>
<dbReference type="Proteomes" id="UP001283361">
    <property type="component" value="Unassembled WGS sequence"/>
</dbReference>
<proteinExistence type="predicted"/>
<dbReference type="AlphaFoldDB" id="A0AAE1D170"/>
<name>A0AAE1D170_9GAST</name>
<comment type="caution">
    <text evidence="1">The sequence shown here is derived from an EMBL/GenBank/DDBJ whole genome shotgun (WGS) entry which is preliminary data.</text>
</comment>